<dbReference type="EMBL" id="DAAQYW010000006">
    <property type="protein sequence ID" value="HAE1442674.1"/>
    <property type="molecule type" value="Genomic_DNA"/>
</dbReference>
<dbReference type="Pfam" id="PF03887">
    <property type="entry name" value="YfbU"/>
    <property type="match status" value="1"/>
</dbReference>
<proteinExistence type="predicted"/>
<reference evidence="2" key="3">
    <citation type="submission" date="2019-10" db="EMBL/GenBank/DDBJ databases">
        <authorList>
            <consortium name="NCBI Pathogen Detection Project"/>
        </authorList>
    </citation>
    <scope>NUCLEOTIDE SEQUENCE</scope>
    <source>
        <strain evidence="2">Salmonella enterica</strain>
    </source>
</reference>
<gene>
    <name evidence="1" type="ORF">DNY97_16980</name>
    <name evidence="2" type="ORF">G2994_05630</name>
</gene>
<accession>A0A3U7ZJS0</accession>
<name>A0A3U7ZJS0_SALET</name>
<evidence type="ECO:0008006" key="3">
    <source>
        <dbReference type="Google" id="ProtNLM"/>
    </source>
</evidence>
<evidence type="ECO:0000313" key="2">
    <source>
        <dbReference type="EMBL" id="HAE1442674.1"/>
    </source>
</evidence>
<dbReference type="EMBL" id="AAHEIV010000020">
    <property type="protein sequence ID" value="EBV1853249.1"/>
    <property type="molecule type" value="Genomic_DNA"/>
</dbReference>
<reference evidence="1" key="2">
    <citation type="submission" date="2018-06" db="EMBL/GenBank/DDBJ databases">
        <authorList>
            <person name="Ashton P.M."/>
            <person name="Dallman T."/>
            <person name="Nair S."/>
            <person name="De Pinna E."/>
            <person name="Peters T."/>
            <person name="Grant K."/>
        </authorList>
    </citation>
    <scope>NUCLEOTIDE SEQUENCE</scope>
    <source>
        <strain evidence="1">527520</strain>
    </source>
</reference>
<dbReference type="RefSeq" id="WP_000877749.1">
    <property type="nucleotide sequence ID" value="NZ_MXWE01000027.1"/>
</dbReference>
<dbReference type="InterPro" id="IPR023146">
    <property type="entry name" value="YfbU_alpha-helical_sf"/>
</dbReference>
<dbReference type="InterPro" id="IPR005587">
    <property type="entry name" value="UPF0304_YfbU"/>
</dbReference>
<dbReference type="Gene3D" id="1.10.3190.10">
    <property type="entry name" value="yfbu gene product, domain 2"/>
    <property type="match status" value="1"/>
</dbReference>
<evidence type="ECO:0000313" key="1">
    <source>
        <dbReference type="EMBL" id="EBV1853249.1"/>
    </source>
</evidence>
<organism evidence="1">
    <name type="scientific">Salmonella enterica subsp. enterica serovar Bredeney</name>
    <dbReference type="NCBI Taxonomy" id="134047"/>
    <lineage>
        <taxon>Bacteria</taxon>
        <taxon>Pseudomonadati</taxon>
        <taxon>Pseudomonadota</taxon>
        <taxon>Gammaproteobacteria</taxon>
        <taxon>Enterobacterales</taxon>
        <taxon>Enterobacteriaceae</taxon>
        <taxon>Salmonella</taxon>
    </lineage>
</organism>
<reference evidence="2" key="1">
    <citation type="journal article" date="2018" name="Genome Biol.">
        <title>SKESA: strategic k-mer extension for scrupulous assemblies.</title>
        <authorList>
            <person name="Souvorov A."/>
            <person name="Agarwala R."/>
            <person name="Lipman D.J."/>
        </authorList>
    </citation>
    <scope>NUCLEOTIDE SEQUENCE</scope>
    <source>
        <strain evidence="2">Salmonella enterica</strain>
    </source>
</reference>
<protein>
    <recommendedName>
        <fullName evidence="3">YfbU family protein</fullName>
    </recommendedName>
</protein>
<sequence>MKYSQQEKLQIMMLSDIHRALEIENSFDPDLIDEAVSTDNYWALSWEYPSLQDEDEETPWEVKLFVDTYDMYDILQYTYERFSAEDKAEVAESIRNFDEKFSLTFPGFDGNNESKFLLIGSLLKRMGRFSGKDDLTRNSHMPSVAIYQRMLEVFLPARAKNWIHNVGITKQDFIDTLNARVHPENR</sequence>
<comment type="caution">
    <text evidence="1">The sequence shown here is derived from an EMBL/GenBank/DDBJ whole genome shotgun (WGS) entry which is preliminary data.</text>
</comment>
<dbReference type="SUPFAM" id="SSF116960">
    <property type="entry name" value="YfbU-like"/>
    <property type="match status" value="1"/>
</dbReference>
<dbReference type="AlphaFoldDB" id="A0A3U7ZJS0"/>